<evidence type="ECO:0000313" key="9">
    <source>
        <dbReference type="Proteomes" id="UP000193144"/>
    </source>
</evidence>
<dbReference type="SUPFAM" id="SSF103473">
    <property type="entry name" value="MFS general substrate transporter"/>
    <property type="match status" value="1"/>
</dbReference>
<comment type="caution">
    <text evidence="8">The sequence shown here is derived from an EMBL/GenBank/DDBJ whole genome shotgun (WGS) entry which is preliminary data.</text>
</comment>
<feature type="transmembrane region" description="Helical" evidence="6">
    <location>
        <begin position="118"/>
        <end position="142"/>
    </location>
</feature>
<accession>A0A1Y1ZRK0</accession>
<proteinExistence type="predicted"/>
<dbReference type="CDD" id="cd17330">
    <property type="entry name" value="MFS_SLC46_TetA_like"/>
    <property type="match status" value="1"/>
</dbReference>
<evidence type="ECO:0000256" key="2">
    <source>
        <dbReference type="ARBA" id="ARBA00022448"/>
    </source>
</evidence>
<dbReference type="Gene3D" id="1.20.1250.20">
    <property type="entry name" value="MFS general substrate transporter like domains"/>
    <property type="match status" value="1"/>
</dbReference>
<dbReference type="InterPro" id="IPR020846">
    <property type="entry name" value="MFS_dom"/>
</dbReference>
<dbReference type="PANTHER" id="PTHR23504:SF15">
    <property type="entry name" value="MAJOR FACILITATOR SUPERFAMILY (MFS) PROFILE DOMAIN-CONTAINING PROTEIN"/>
    <property type="match status" value="1"/>
</dbReference>
<reference evidence="8 9" key="1">
    <citation type="submission" date="2016-07" db="EMBL/GenBank/DDBJ databases">
        <title>Pervasive Adenine N6-methylation of Active Genes in Fungi.</title>
        <authorList>
            <consortium name="DOE Joint Genome Institute"/>
            <person name="Mondo S.J."/>
            <person name="Dannebaum R.O."/>
            <person name="Kuo R.C."/>
            <person name="Labutti K."/>
            <person name="Haridas S."/>
            <person name="Kuo A."/>
            <person name="Salamov A."/>
            <person name="Ahrendt S.R."/>
            <person name="Lipzen A."/>
            <person name="Sullivan W."/>
            <person name="Andreopoulos W.B."/>
            <person name="Clum A."/>
            <person name="Lindquist E."/>
            <person name="Daum C."/>
            <person name="Ramamoorthy G.K."/>
            <person name="Gryganskyi A."/>
            <person name="Culley D."/>
            <person name="Magnuson J.K."/>
            <person name="James T.Y."/>
            <person name="O'Malley M.A."/>
            <person name="Stajich J.E."/>
            <person name="Spatafora J.W."/>
            <person name="Visel A."/>
            <person name="Grigoriev I.V."/>
        </authorList>
    </citation>
    <scope>NUCLEOTIDE SEQUENCE [LARGE SCALE GENOMIC DNA]</scope>
    <source>
        <strain evidence="8 9">CBS 115471</strain>
    </source>
</reference>
<feature type="domain" description="Major facilitator superfamily (MFS) profile" evidence="7">
    <location>
        <begin position="21"/>
        <end position="524"/>
    </location>
</feature>
<dbReference type="Pfam" id="PF07690">
    <property type="entry name" value="MFS_1"/>
    <property type="match status" value="1"/>
</dbReference>
<dbReference type="AlphaFoldDB" id="A0A1Y1ZRK0"/>
<evidence type="ECO:0000313" key="8">
    <source>
        <dbReference type="EMBL" id="ORY12824.1"/>
    </source>
</evidence>
<evidence type="ECO:0000256" key="3">
    <source>
        <dbReference type="ARBA" id="ARBA00022692"/>
    </source>
</evidence>
<evidence type="ECO:0000259" key="7">
    <source>
        <dbReference type="PROSITE" id="PS50850"/>
    </source>
</evidence>
<dbReference type="InterPro" id="IPR011701">
    <property type="entry name" value="MFS"/>
</dbReference>
<feature type="transmembrane region" description="Helical" evidence="6">
    <location>
        <begin position="194"/>
        <end position="216"/>
    </location>
</feature>
<evidence type="ECO:0000256" key="5">
    <source>
        <dbReference type="ARBA" id="ARBA00023136"/>
    </source>
</evidence>
<comment type="subcellular location">
    <subcellularLocation>
        <location evidence="1">Membrane</location>
        <topology evidence="1">Multi-pass membrane protein</topology>
    </subcellularLocation>
</comment>
<keyword evidence="2" id="KW-0813">Transport</keyword>
<feature type="transmembrane region" description="Helical" evidence="6">
    <location>
        <begin position="433"/>
        <end position="457"/>
    </location>
</feature>
<dbReference type="EMBL" id="MCFA01000047">
    <property type="protein sequence ID" value="ORY12824.1"/>
    <property type="molecule type" value="Genomic_DNA"/>
</dbReference>
<feature type="transmembrane region" description="Helical" evidence="6">
    <location>
        <begin position="154"/>
        <end position="174"/>
    </location>
</feature>
<dbReference type="PROSITE" id="PS50850">
    <property type="entry name" value="MFS"/>
    <property type="match status" value="1"/>
</dbReference>
<evidence type="ECO:0000256" key="4">
    <source>
        <dbReference type="ARBA" id="ARBA00022989"/>
    </source>
</evidence>
<feature type="transmembrane region" description="Helical" evidence="6">
    <location>
        <begin position="500"/>
        <end position="519"/>
    </location>
</feature>
<dbReference type="GO" id="GO:0022857">
    <property type="term" value="F:transmembrane transporter activity"/>
    <property type="evidence" value="ECO:0007669"/>
    <property type="project" value="InterPro"/>
</dbReference>
<dbReference type="InterPro" id="IPR036259">
    <property type="entry name" value="MFS_trans_sf"/>
</dbReference>
<sequence length="570" mass="61764">MAGERGASALMRDKTPFPARQMAILALCRICEPIAFMSIFPYAYYMVDSFHIANDKAQISMYVGMVTSAFAFAECASGVFWGRLSDRIGRKKVLLGGLFGTGLSMLLFGFATNLPMALIARALGGLLNGNIGVLQTTVAELVTVEKHQPRAYSIIPSVWCLGTIIGSGLGGLLAQPATNYPSLFKGTIFDAYPYLLPNLVCTSVVGFGLTVGILFLEETHEDKKENRDRGRELGQWILSKVWRSEDGAAPRDKDGTFDEMRAMLEAHDAPQYKSTCSSPTLCSSRSSIADPPTLDLDGRIVDGRIEPAPTTRTAFTKQVCLNIVGYGILAFHTISLEQLLPILMSHDHSTDTPHLPFLFKGGFEFSPRTIGVILAIQGVLQLFAQLVVFPWLSKRLGSLRTFWLTIATYPFLYFLAPYLALLPERFRIPGIILLLVWKVTAQALSYPSLAIMLANAAPSKKVLGLLNGAAASSASVCRGFGPTVSGAVDTFGDGLGMSGLAWWTCAGIAAIGWGPGFFMKEERRRPGFRGAEEKDDEEADLGALLADTDSDSDSIITLTPDEAVETLLSK</sequence>
<protein>
    <submittedName>
        <fullName evidence="8">Major facilitator superfamily domain-containing protein</fullName>
    </submittedName>
</protein>
<dbReference type="Proteomes" id="UP000193144">
    <property type="component" value="Unassembled WGS sequence"/>
</dbReference>
<dbReference type="GO" id="GO:0016020">
    <property type="term" value="C:membrane"/>
    <property type="evidence" value="ECO:0007669"/>
    <property type="project" value="UniProtKB-SubCell"/>
</dbReference>
<name>A0A1Y1ZRK0_9PLEO</name>
<keyword evidence="3 6" id="KW-0812">Transmembrane</keyword>
<evidence type="ECO:0000256" key="1">
    <source>
        <dbReference type="ARBA" id="ARBA00004141"/>
    </source>
</evidence>
<feature type="transmembrane region" description="Helical" evidence="6">
    <location>
        <begin position="93"/>
        <end position="112"/>
    </location>
</feature>
<feature type="transmembrane region" description="Helical" evidence="6">
    <location>
        <begin position="370"/>
        <end position="389"/>
    </location>
</feature>
<dbReference type="PANTHER" id="PTHR23504">
    <property type="entry name" value="MAJOR FACILITATOR SUPERFAMILY DOMAIN-CONTAINING PROTEIN 10"/>
    <property type="match status" value="1"/>
</dbReference>
<keyword evidence="9" id="KW-1185">Reference proteome</keyword>
<organism evidence="8 9">
    <name type="scientific">Clohesyomyces aquaticus</name>
    <dbReference type="NCBI Taxonomy" id="1231657"/>
    <lineage>
        <taxon>Eukaryota</taxon>
        <taxon>Fungi</taxon>
        <taxon>Dikarya</taxon>
        <taxon>Ascomycota</taxon>
        <taxon>Pezizomycotina</taxon>
        <taxon>Dothideomycetes</taxon>
        <taxon>Pleosporomycetidae</taxon>
        <taxon>Pleosporales</taxon>
        <taxon>Lindgomycetaceae</taxon>
        <taxon>Clohesyomyces</taxon>
    </lineage>
</organism>
<keyword evidence="5 6" id="KW-0472">Membrane</keyword>
<evidence type="ECO:0000256" key="6">
    <source>
        <dbReference type="SAM" id="Phobius"/>
    </source>
</evidence>
<feature type="transmembrane region" description="Helical" evidence="6">
    <location>
        <begin position="401"/>
        <end position="421"/>
    </location>
</feature>
<feature type="transmembrane region" description="Helical" evidence="6">
    <location>
        <begin position="21"/>
        <end position="47"/>
    </location>
</feature>
<keyword evidence="4 6" id="KW-1133">Transmembrane helix</keyword>
<gene>
    <name evidence="8" type="ORF">BCR34DRAFT_284795</name>
</gene>
<feature type="transmembrane region" description="Helical" evidence="6">
    <location>
        <begin position="59"/>
        <end position="81"/>
    </location>
</feature>
<dbReference type="OrthoDB" id="10262656at2759"/>